<dbReference type="AlphaFoldDB" id="A0A0B7K8Q3"/>
<protein>
    <submittedName>
        <fullName evidence="1">Uncharacterized protein</fullName>
    </submittedName>
</protein>
<accession>A0A0B7K8Q3</accession>
<dbReference type="EMBL" id="CDPU01000022">
    <property type="protein sequence ID" value="CEO51300.1"/>
    <property type="molecule type" value="Genomic_DNA"/>
</dbReference>
<reference evidence="1" key="1">
    <citation type="submission" date="2015-01" db="EMBL/GenBank/DDBJ databases">
        <authorList>
            <person name="Durling Mikael"/>
        </authorList>
    </citation>
    <scope>NUCLEOTIDE SEQUENCE</scope>
</reference>
<sequence>MRQRLVCYLLTSRENRNDSPAHLSVEIEHHQLPQIKPFVYISFPTISILEQDHRFISSRGNEVRDQSCRRAWPRHAAPPVHDWGLEDEIQQAATSVEFGSKLHIYIHENNHQHSDNFSWRQFLDAGSRLAEDLAQLSNQ</sequence>
<gene>
    <name evidence="1" type="ORF">BN869_000007358_1</name>
</gene>
<feature type="non-terminal residue" evidence="1">
    <location>
        <position position="139"/>
    </location>
</feature>
<evidence type="ECO:0000313" key="1">
    <source>
        <dbReference type="EMBL" id="CEO51300.1"/>
    </source>
</evidence>
<proteinExistence type="predicted"/>
<name>A0A0B7K8Q3_BIOOC</name>
<organism evidence="1">
    <name type="scientific">Bionectria ochroleuca</name>
    <name type="common">Gliocladium roseum</name>
    <dbReference type="NCBI Taxonomy" id="29856"/>
    <lineage>
        <taxon>Eukaryota</taxon>
        <taxon>Fungi</taxon>
        <taxon>Dikarya</taxon>
        <taxon>Ascomycota</taxon>
        <taxon>Pezizomycotina</taxon>
        <taxon>Sordariomycetes</taxon>
        <taxon>Hypocreomycetidae</taxon>
        <taxon>Hypocreales</taxon>
        <taxon>Bionectriaceae</taxon>
        <taxon>Clonostachys</taxon>
    </lineage>
</organism>